<dbReference type="AlphaFoldDB" id="A0A6C0HWH4"/>
<accession>A0A6C0HWH4</accession>
<dbReference type="EMBL" id="MN740028">
    <property type="protein sequence ID" value="QHT84842.1"/>
    <property type="molecule type" value="Genomic_DNA"/>
</dbReference>
<reference evidence="1" key="1">
    <citation type="journal article" date="2020" name="Nature">
        <title>Giant virus diversity and host interactions through global metagenomics.</title>
        <authorList>
            <person name="Schulz F."/>
            <person name="Roux S."/>
            <person name="Paez-Espino D."/>
            <person name="Jungbluth S."/>
            <person name="Walsh D.A."/>
            <person name="Denef V.J."/>
            <person name="McMahon K.D."/>
            <person name="Konstantinidis K.T."/>
            <person name="Eloe-Fadrosh E.A."/>
            <person name="Kyrpides N.C."/>
            <person name="Woyke T."/>
        </authorList>
    </citation>
    <scope>NUCLEOTIDE SEQUENCE</scope>
    <source>
        <strain evidence="1">GVMAG-M-3300023184-178</strain>
    </source>
</reference>
<evidence type="ECO:0000313" key="1">
    <source>
        <dbReference type="EMBL" id="QHT84842.1"/>
    </source>
</evidence>
<sequence length="120" mass="13639">MEPITFIDYNGVEQTIGLCELLSIYTGAPYAITGRVGGISEYDDYGHLGKRRIRIWWTHNSGNNAFNVESYFTLENIIQDKITKTDVAIPDDTGVDRSAWLIENLRSFGTNSPYSSYYKK</sequence>
<name>A0A6C0HWH4_9ZZZZ</name>
<organism evidence="1">
    <name type="scientific">viral metagenome</name>
    <dbReference type="NCBI Taxonomy" id="1070528"/>
    <lineage>
        <taxon>unclassified sequences</taxon>
        <taxon>metagenomes</taxon>
        <taxon>organismal metagenomes</taxon>
    </lineage>
</organism>
<protein>
    <submittedName>
        <fullName evidence="1">Uncharacterized protein</fullName>
    </submittedName>
</protein>
<proteinExistence type="predicted"/>